<gene>
    <name evidence="2" type="ORF">WH47_02313</name>
</gene>
<evidence type="ECO:0000313" key="2">
    <source>
        <dbReference type="EMBL" id="KOC63566.1"/>
    </source>
</evidence>
<dbReference type="AlphaFoldDB" id="A0A0L7QYE3"/>
<dbReference type="EMBL" id="KQ414694">
    <property type="protein sequence ID" value="KOC63566.1"/>
    <property type="molecule type" value="Genomic_DNA"/>
</dbReference>
<reference evidence="2 3" key="1">
    <citation type="submission" date="2015-07" db="EMBL/GenBank/DDBJ databases">
        <title>The genome of Habropoda laboriosa.</title>
        <authorList>
            <person name="Pan H."/>
            <person name="Kapheim K."/>
        </authorList>
    </citation>
    <scope>NUCLEOTIDE SEQUENCE [LARGE SCALE GENOMIC DNA]</scope>
    <source>
        <strain evidence="2">0110345459</strain>
    </source>
</reference>
<evidence type="ECO:0000256" key="1">
    <source>
        <dbReference type="SAM" id="MobiDB-lite"/>
    </source>
</evidence>
<dbReference type="Proteomes" id="UP000053825">
    <property type="component" value="Unassembled WGS sequence"/>
</dbReference>
<feature type="region of interest" description="Disordered" evidence="1">
    <location>
        <begin position="1"/>
        <end position="134"/>
    </location>
</feature>
<evidence type="ECO:0000313" key="3">
    <source>
        <dbReference type="Proteomes" id="UP000053825"/>
    </source>
</evidence>
<feature type="compositionally biased region" description="Polar residues" evidence="1">
    <location>
        <begin position="13"/>
        <end position="24"/>
    </location>
</feature>
<feature type="compositionally biased region" description="Basic and acidic residues" evidence="1">
    <location>
        <begin position="1"/>
        <end position="11"/>
    </location>
</feature>
<proteinExistence type="predicted"/>
<accession>A0A0L7QYE3</accession>
<feature type="compositionally biased region" description="Basic and acidic residues" evidence="1">
    <location>
        <begin position="285"/>
        <end position="296"/>
    </location>
</feature>
<organism evidence="2 3">
    <name type="scientific">Habropoda laboriosa</name>
    <dbReference type="NCBI Taxonomy" id="597456"/>
    <lineage>
        <taxon>Eukaryota</taxon>
        <taxon>Metazoa</taxon>
        <taxon>Ecdysozoa</taxon>
        <taxon>Arthropoda</taxon>
        <taxon>Hexapoda</taxon>
        <taxon>Insecta</taxon>
        <taxon>Pterygota</taxon>
        <taxon>Neoptera</taxon>
        <taxon>Endopterygota</taxon>
        <taxon>Hymenoptera</taxon>
        <taxon>Apocrita</taxon>
        <taxon>Aculeata</taxon>
        <taxon>Apoidea</taxon>
        <taxon>Anthophila</taxon>
        <taxon>Apidae</taxon>
        <taxon>Habropoda</taxon>
    </lineage>
</organism>
<feature type="compositionally biased region" description="Basic and acidic residues" evidence="1">
    <location>
        <begin position="262"/>
        <end position="278"/>
    </location>
</feature>
<keyword evidence="3" id="KW-1185">Reference proteome</keyword>
<feature type="region of interest" description="Disordered" evidence="1">
    <location>
        <begin position="245"/>
        <end position="296"/>
    </location>
</feature>
<protein>
    <submittedName>
        <fullName evidence="2">Uncharacterized protein</fullName>
    </submittedName>
</protein>
<name>A0A0L7QYE3_9HYME</name>
<feature type="compositionally biased region" description="Basic and acidic residues" evidence="1">
    <location>
        <begin position="88"/>
        <end position="111"/>
    </location>
</feature>
<sequence>MAKRDDGEKLMDQTATPSNNSTQPPKIIPKVAETLPLSSKNRLSPPRSGDHESLLRASGNEEYFAVAPLANEEKVTGRGGKKKKEKERRREGRKKETQRTPVKDIGEERLADRRRKTEKGGELSGGLKEGKSCELKKDRPAKILEGWNYGSKNRNQSHWLKAAYPRGVPGQQRQQLEPRLPGLSGYLWGTLEHAYDGISVRVRFMAIQMGCCTEEKEAVRRESYAEKLRNPKLTCNLKMKTFLNSRDIDSRSKPKRRQSQPVKDEGKSPQNERERQEEPPLALESQDKSGARRDGVRWTPVATQFYCQ</sequence>